<dbReference type="GeneID" id="17305874"/>
<evidence type="ECO:0000313" key="2">
    <source>
        <dbReference type="EnsemblProtists" id="EKX49203"/>
    </source>
</evidence>
<dbReference type="KEGG" id="gtt:GUITHDRAFT_151643"/>
<keyword evidence="3" id="KW-1185">Reference proteome</keyword>
<dbReference type="EnsemblProtists" id="EKX49203">
    <property type="protein sequence ID" value="EKX49203"/>
    <property type="gene ID" value="GUITHDRAFT_151643"/>
</dbReference>
<dbReference type="RefSeq" id="XP_005836183.1">
    <property type="nucleotide sequence ID" value="XM_005836126.1"/>
</dbReference>
<name>L1JL20_GUITC</name>
<reference evidence="1 3" key="1">
    <citation type="journal article" date="2012" name="Nature">
        <title>Algal genomes reveal evolutionary mosaicism and the fate of nucleomorphs.</title>
        <authorList>
            <consortium name="DOE Joint Genome Institute"/>
            <person name="Curtis B.A."/>
            <person name="Tanifuji G."/>
            <person name="Burki F."/>
            <person name="Gruber A."/>
            <person name="Irimia M."/>
            <person name="Maruyama S."/>
            <person name="Arias M.C."/>
            <person name="Ball S.G."/>
            <person name="Gile G.H."/>
            <person name="Hirakawa Y."/>
            <person name="Hopkins J.F."/>
            <person name="Kuo A."/>
            <person name="Rensing S.A."/>
            <person name="Schmutz J."/>
            <person name="Symeonidi A."/>
            <person name="Elias M."/>
            <person name="Eveleigh R.J."/>
            <person name="Herman E.K."/>
            <person name="Klute M.J."/>
            <person name="Nakayama T."/>
            <person name="Obornik M."/>
            <person name="Reyes-Prieto A."/>
            <person name="Armbrust E.V."/>
            <person name="Aves S.J."/>
            <person name="Beiko R.G."/>
            <person name="Coutinho P."/>
            <person name="Dacks J.B."/>
            <person name="Durnford D.G."/>
            <person name="Fast N.M."/>
            <person name="Green B.R."/>
            <person name="Grisdale C.J."/>
            <person name="Hempel F."/>
            <person name="Henrissat B."/>
            <person name="Hoppner M.P."/>
            <person name="Ishida K."/>
            <person name="Kim E."/>
            <person name="Koreny L."/>
            <person name="Kroth P.G."/>
            <person name="Liu Y."/>
            <person name="Malik S.B."/>
            <person name="Maier U.G."/>
            <person name="McRose D."/>
            <person name="Mock T."/>
            <person name="Neilson J.A."/>
            <person name="Onodera N.T."/>
            <person name="Poole A.M."/>
            <person name="Pritham E.J."/>
            <person name="Richards T.A."/>
            <person name="Rocap G."/>
            <person name="Roy S.W."/>
            <person name="Sarai C."/>
            <person name="Schaack S."/>
            <person name="Shirato S."/>
            <person name="Slamovits C.H."/>
            <person name="Spencer D.F."/>
            <person name="Suzuki S."/>
            <person name="Worden A.Z."/>
            <person name="Zauner S."/>
            <person name="Barry K."/>
            <person name="Bell C."/>
            <person name="Bharti A.K."/>
            <person name="Crow J.A."/>
            <person name="Grimwood J."/>
            <person name="Kramer R."/>
            <person name="Lindquist E."/>
            <person name="Lucas S."/>
            <person name="Salamov A."/>
            <person name="McFadden G.I."/>
            <person name="Lane C.E."/>
            <person name="Keeling P.J."/>
            <person name="Gray M.W."/>
            <person name="Grigoriev I.V."/>
            <person name="Archibald J.M."/>
        </authorList>
    </citation>
    <scope>NUCLEOTIDE SEQUENCE</scope>
    <source>
        <strain evidence="1 3">CCMP2712</strain>
    </source>
</reference>
<dbReference type="AlphaFoldDB" id="L1JL20"/>
<dbReference type="EMBL" id="JH992983">
    <property type="protein sequence ID" value="EKX49203.1"/>
    <property type="molecule type" value="Genomic_DNA"/>
</dbReference>
<accession>L1JL20</accession>
<dbReference type="Proteomes" id="UP000011087">
    <property type="component" value="Unassembled WGS sequence"/>
</dbReference>
<sequence>MSVYVAIANLYKSMCYKFLPIPSVKVTSRGAGKAKVHIILQAEPGRKKFMKVDGLHH</sequence>
<evidence type="ECO:0000313" key="1">
    <source>
        <dbReference type="EMBL" id="EKX49203.1"/>
    </source>
</evidence>
<reference evidence="3" key="2">
    <citation type="submission" date="2012-11" db="EMBL/GenBank/DDBJ databases">
        <authorList>
            <person name="Kuo A."/>
            <person name="Curtis B.A."/>
            <person name="Tanifuji G."/>
            <person name="Burki F."/>
            <person name="Gruber A."/>
            <person name="Irimia M."/>
            <person name="Maruyama S."/>
            <person name="Arias M.C."/>
            <person name="Ball S.G."/>
            <person name="Gile G.H."/>
            <person name="Hirakawa Y."/>
            <person name="Hopkins J.F."/>
            <person name="Rensing S.A."/>
            <person name="Schmutz J."/>
            <person name="Symeonidi A."/>
            <person name="Elias M."/>
            <person name="Eveleigh R.J."/>
            <person name="Herman E.K."/>
            <person name="Klute M.J."/>
            <person name="Nakayama T."/>
            <person name="Obornik M."/>
            <person name="Reyes-Prieto A."/>
            <person name="Armbrust E.V."/>
            <person name="Aves S.J."/>
            <person name="Beiko R.G."/>
            <person name="Coutinho P."/>
            <person name="Dacks J.B."/>
            <person name="Durnford D.G."/>
            <person name="Fast N.M."/>
            <person name="Green B.R."/>
            <person name="Grisdale C."/>
            <person name="Hempe F."/>
            <person name="Henrissat B."/>
            <person name="Hoppner M.P."/>
            <person name="Ishida K.-I."/>
            <person name="Kim E."/>
            <person name="Koreny L."/>
            <person name="Kroth P.G."/>
            <person name="Liu Y."/>
            <person name="Malik S.-B."/>
            <person name="Maier U.G."/>
            <person name="McRose D."/>
            <person name="Mock T."/>
            <person name="Neilson J.A."/>
            <person name="Onodera N.T."/>
            <person name="Poole A.M."/>
            <person name="Pritham E.J."/>
            <person name="Richards T.A."/>
            <person name="Rocap G."/>
            <person name="Roy S.W."/>
            <person name="Sarai C."/>
            <person name="Schaack S."/>
            <person name="Shirato S."/>
            <person name="Slamovits C.H."/>
            <person name="Spencer D.F."/>
            <person name="Suzuki S."/>
            <person name="Worden A.Z."/>
            <person name="Zauner S."/>
            <person name="Barry K."/>
            <person name="Bell C."/>
            <person name="Bharti A.K."/>
            <person name="Crow J.A."/>
            <person name="Grimwood J."/>
            <person name="Kramer R."/>
            <person name="Lindquist E."/>
            <person name="Lucas S."/>
            <person name="Salamov A."/>
            <person name="McFadden G.I."/>
            <person name="Lane C.E."/>
            <person name="Keeling P.J."/>
            <person name="Gray M.W."/>
            <person name="Grigoriev I.V."/>
            <person name="Archibald J.M."/>
        </authorList>
    </citation>
    <scope>NUCLEOTIDE SEQUENCE</scope>
    <source>
        <strain evidence="3">CCMP2712</strain>
    </source>
</reference>
<dbReference type="PaxDb" id="55529-EKX49203"/>
<proteinExistence type="predicted"/>
<gene>
    <name evidence="1" type="ORF">GUITHDRAFT_151643</name>
</gene>
<protein>
    <submittedName>
        <fullName evidence="1 2">Uncharacterized protein</fullName>
    </submittedName>
</protein>
<dbReference type="HOGENOM" id="CLU_3000480_0_0_1"/>
<evidence type="ECO:0000313" key="3">
    <source>
        <dbReference type="Proteomes" id="UP000011087"/>
    </source>
</evidence>
<organism evidence="1">
    <name type="scientific">Guillardia theta (strain CCMP2712)</name>
    <name type="common">Cryptophyte</name>
    <dbReference type="NCBI Taxonomy" id="905079"/>
    <lineage>
        <taxon>Eukaryota</taxon>
        <taxon>Cryptophyceae</taxon>
        <taxon>Pyrenomonadales</taxon>
        <taxon>Geminigeraceae</taxon>
        <taxon>Guillardia</taxon>
    </lineage>
</organism>
<reference evidence="2" key="3">
    <citation type="submission" date="2015-06" db="UniProtKB">
        <authorList>
            <consortium name="EnsemblProtists"/>
        </authorList>
    </citation>
    <scope>IDENTIFICATION</scope>
</reference>